<protein>
    <recommendedName>
        <fullName evidence="4">DUF2203 domain-containing protein</fullName>
    </recommendedName>
</protein>
<accession>G8TWQ4</accession>
<dbReference type="STRING" id="679936.Sulac_2581"/>
<reference evidence="3" key="1">
    <citation type="submission" date="2011-12" db="EMBL/GenBank/DDBJ databases">
        <title>The complete genome of chromosome of Sulfobacillus acidophilus DSM 10332.</title>
        <authorList>
            <person name="Lucas S."/>
            <person name="Han J."/>
            <person name="Lapidus A."/>
            <person name="Bruce D."/>
            <person name="Goodwin L."/>
            <person name="Pitluck S."/>
            <person name="Peters L."/>
            <person name="Kyrpides N."/>
            <person name="Mavromatis K."/>
            <person name="Ivanova N."/>
            <person name="Mikhailova N."/>
            <person name="Chertkov O."/>
            <person name="Saunders E."/>
            <person name="Detter J.C."/>
            <person name="Tapia R."/>
            <person name="Han C."/>
            <person name="Land M."/>
            <person name="Hauser L."/>
            <person name="Markowitz V."/>
            <person name="Cheng J.-F."/>
            <person name="Hugenholtz P."/>
            <person name="Woyke T."/>
            <person name="Wu D."/>
            <person name="Pukall R."/>
            <person name="Gehrich-Schroeter G."/>
            <person name="Schneider S."/>
            <person name="Klenk H.-P."/>
            <person name="Eisen J.A."/>
        </authorList>
    </citation>
    <scope>NUCLEOTIDE SEQUENCE [LARGE SCALE GENOMIC DNA]</scope>
    <source>
        <strain evidence="3">ATCC 700253 / DSM 10332 / NAL</strain>
    </source>
</reference>
<evidence type="ECO:0000313" key="3">
    <source>
        <dbReference type="Proteomes" id="UP000005439"/>
    </source>
</evidence>
<proteinExistence type="predicted"/>
<name>G8TWQ4_SULAD</name>
<dbReference type="AlphaFoldDB" id="G8TWQ4"/>
<gene>
    <name evidence="2" type="ordered locus">Sulac_2581</name>
</gene>
<evidence type="ECO:0000313" key="2">
    <source>
        <dbReference type="EMBL" id="AEW06043.1"/>
    </source>
</evidence>
<reference evidence="2 3" key="2">
    <citation type="journal article" date="2012" name="Stand. Genomic Sci.">
        <title>Complete genome sequence of the moderately thermophilic mineral-sulfide-oxidizing firmicute Sulfobacillus acidophilus type strain (NAL(T)).</title>
        <authorList>
            <person name="Anderson I."/>
            <person name="Chertkov O."/>
            <person name="Chen A."/>
            <person name="Saunders E."/>
            <person name="Lapidus A."/>
            <person name="Nolan M."/>
            <person name="Lucas S."/>
            <person name="Hammon N."/>
            <person name="Deshpande S."/>
            <person name="Cheng J.F."/>
            <person name="Han C."/>
            <person name="Tapia R."/>
            <person name="Goodwin L.A."/>
            <person name="Pitluck S."/>
            <person name="Liolios K."/>
            <person name="Pagani I."/>
            <person name="Ivanova N."/>
            <person name="Mikhailova N."/>
            <person name="Pati A."/>
            <person name="Palaniappan K."/>
            <person name="Land M."/>
            <person name="Pan C."/>
            <person name="Rohde M."/>
            <person name="Pukall R."/>
            <person name="Goker M."/>
            <person name="Detter J.C."/>
            <person name="Woyke T."/>
            <person name="Bristow J."/>
            <person name="Eisen J.A."/>
            <person name="Markowitz V."/>
            <person name="Hugenholtz P."/>
            <person name="Kyrpides N.C."/>
            <person name="Klenk H.P."/>
            <person name="Mavromatis K."/>
        </authorList>
    </citation>
    <scope>NUCLEOTIDE SEQUENCE [LARGE SCALE GENOMIC DNA]</scope>
    <source>
        <strain evidence="3">ATCC 700253 / DSM 10332 / NAL</strain>
    </source>
</reference>
<sequence length="142" mass="16293">MPKYFDREEANRLLPALRVKLEELKALQAQARVKYEEMRDIREVGYRKDGNLIMLSDYQLAKREFDTIVQNANALLDEINGLGCRVTDVEVGLVDFPARIGDEEVYLCWRMDEPSIQFYHGLEEGYAGRKPLPQNSSSPPGV</sequence>
<dbReference type="PIRSF" id="PIRSF016498">
    <property type="entry name" value="UCP016498"/>
    <property type="match status" value="1"/>
</dbReference>
<dbReference type="HOGENOM" id="CLU_137908_1_0_9"/>
<keyword evidence="1" id="KW-0175">Coiled coil</keyword>
<feature type="coiled-coil region" evidence="1">
    <location>
        <begin position="7"/>
        <end position="41"/>
    </location>
</feature>
<dbReference type="EMBL" id="CP003179">
    <property type="protein sequence ID" value="AEW06043.1"/>
    <property type="molecule type" value="Genomic_DNA"/>
</dbReference>
<dbReference type="Proteomes" id="UP000005439">
    <property type="component" value="Chromosome"/>
</dbReference>
<dbReference type="PATRIC" id="fig|679936.5.peg.2672"/>
<dbReference type="KEGG" id="sap:Sulac_2581"/>
<organism evidence="2 3">
    <name type="scientific">Sulfobacillus acidophilus (strain ATCC 700253 / DSM 10332 / NAL)</name>
    <dbReference type="NCBI Taxonomy" id="679936"/>
    <lineage>
        <taxon>Bacteria</taxon>
        <taxon>Bacillati</taxon>
        <taxon>Bacillota</taxon>
        <taxon>Clostridia</taxon>
        <taxon>Eubacteriales</taxon>
        <taxon>Clostridiales Family XVII. Incertae Sedis</taxon>
        <taxon>Sulfobacillus</taxon>
    </lineage>
</organism>
<dbReference type="InterPro" id="IPR018699">
    <property type="entry name" value="DUF2203"/>
</dbReference>
<keyword evidence="3" id="KW-1185">Reference proteome</keyword>
<evidence type="ECO:0008006" key="4">
    <source>
        <dbReference type="Google" id="ProtNLM"/>
    </source>
</evidence>
<evidence type="ECO:0000256" key="1">
    <source>
        <dbReference type="SAM" id="Coils"/>
    </source>
</evidence>
<dbReference type="Pfam" id="PF09969">
    <property type="entry name" value="DUF2203"/>
    <property type="match status" value="1"/>
</dbReference>